<feature type="transmembrane region" description="Helical" evidence="1">
    <location>
        <begin position="12"/>
        <end position="29"/>
    </location>
</feature>
<dbReference type="InterPro" id="IPR021280">
    <property type="entry name" value="TMEM260-like"/>
</dbReference>
<accession>A0A1M5F1F0</accession>
<keyword evidence="1" id="KW-0472">Membrane</keyword>
<dbReference type="EMBL" id="FQWE01000002">
    <property type="protein sequence ID" value="SHF85266.1"/>
    <property type="molecule type" value="Genomic_DNA"/>
</dbReference>
<dbReference type="AlphaFoldDB" id="A0A1M5F1F0"/>
<feature type="transmembrane region" description="Helical" evidence="1">
    <location>
        <begin position="189"/>
        <end position="219"/>
    </location>
</feature>
<dbReference type="STRING" id="271157.SAMN05444396_10270"/>
<dbReference type="InterPro" id="IPR052724">
    <property type="entry name" value="GT117_domain-containing"/>
</dbReference>
<feature type="transmembrane region" description="Helical" evidence="1">
    <location>
        <begin position="606"/>
        <end position="625"/>
    </location>
</feature>
<feature type="transmembrane region" description="Helical" evidence="1">
    <location>
        <begin position="664"/>
        <end position="687"/>
    </location>
</feature>
<dbReference type="OrthoDB" id="9807602at2"/>
<feature type="transmembrane region" description="Helical" evidence="1">
    <location>
        <begin position="637"/>
        <end position="658"/>
    </location>
</feature>
<feature type="transmembrane region" description="Helical" evidence="1">
    <location>
        <begin position="301"/>
        <end position="322"/>
    </location>
</feature>
<keyword evidence="3" id="KW-1185">Reference proteome</keyword>
<keyword evidence="1" id="KW-1133">Transmembrane helix</keyword>
<dbReference type="RefSeq" id="WP_072987939.1">
    <property type="nucleotide sequence ID" value="NZ_FQWE01000002.1"/>
</dbReference>
<gene>
    <name evidence="2" type="ORF">SAMN05444396_10270</name>
</gene>
<keyword evidence="1" id="KW-0812">Transmembrane</keyword>
<dbReference type="PANTHER" id="PTHR16214">
    <property type="entry name" value="TRANSMEMBRANE PROTEIN 260"/>
    <property type="match status" value="1"/>
</dbReference>
<name>A0A1M5F1F0_9FLAO</name>
<feature type="transmembrane region" description="Helical" evidence="1">
    <location>
        <begin position="583"/>
        <end position="600"/>
    </location>
</feature>
<feature type="transmembrane region" description="Helical" evidence="1">
    <location>
        <begin position="78"/>
        <end position="99"/>
    </location>
</feature>
<organism evidence="2 3">
    <name type="scientific">Flavobacterium segetis</name>
    <dbReference type="NCBI Taxonomy" id="271157"/>
    <lineage>
        <taxon>Bacteria</taxon>
        <taxon>Pseudomonadati</taxon>
        <taxon>Bacteroidota</taxon>
        <taxon>Flavobacteriia</taxon>
        <taxon>Flavobacteriales</taxon>
        <taxon>Flavobacteriaceae</taxon>
        <taxon>Flavobacterium</taxon>
    </lineage>
</organism>
<sequence>MDKVSFNFNKWNTIIGWFTFGIALLTYTLTVEPTMSFWDCGEYIATAAKLQVGHPPGAPLYQMIGAFFAMFAADDTKIALMVNMMSVFSSAFTILFLYWSSSIILRKLVVRFANLESPNATNNQLTTSNNIVILGSSLVGALAYTFSDSFWYNAVEAEVYAMASLLIALLFWLGLRWEQDMHEPRGNRWLLMISLVIGLSFGVHFMALLTIPAIGFLYFFKNYKTVTIKNFLIANIVVISILLFIFKLLLPLTMGFFGQTEVFMVNSLGLPFDSGTIFVTIALIALFYFGLTYTRNKGMVTYNTLILCILFILIGFSTWMMLPIRANANTVINENKPSDAREVLAYYNREQYGVNPLFYGPQYTEAFGGLDKDKPYLDKAPNYERDYKTGKYVIVNNFKNADQNTDDIHKTILPRMWSGDHMENYMNFTNPPEFKINPKYDYDEDLAKYGLDASQLSEEDYNKAIAQLKSETEKTINEFRQAYAQKQIDNEGYIKFLKSYGDYLIVDKPTTIDNLSFMVEYQFGYMYWRYLMWNFVGRQSDDQGRYDYLNGNWISGISFIDSLHLGSQDNLPSDVLNNKGRNVYFFLPFILGLIGLMYHANKDLKSFYVLLALFLFTGIALKIYLNERPFEPRERDYALVGSFYVFAIWIGFGVYALYESARKYIAPRIAGPIIIVASLLAAPVLMASQNWDDHDRSGKYTALSMAKAYLESCDANAILFTIGDNDTFPLWYAQEIENIRTDVKIVNTSLFMTDWYIDQMKTKTYESDPLPISFTHDQYVGDKLDYVAHIPKVDSRWDIKDLITFIKNPKATVQMQNGQTIHFYPTNKIRIPVDKNTIIKNKIVDPKYNDSIVPYIDVDIKGNALYKNRLMMLDIVANNNWKRPIYFSGGAFDNEDYIWMKEYLQLEGMVYKLVPVRTKLPKDGSPLEMGQIDSEKMYTKVMKWDWGNSESPNIYHDTETKRNSITYRTNLSRLMNQLILEGKKDKARNIINLAMTKMPLEYFGYYSLLEPFADGYYKLNDKVNAQNLLKQLIGKYQENLNYYGQLKASEQSGIATTIIIDIERYRSLLQVMKENNDMDFYNKNKITFNTYIKMFERFEREKE</sequence>
<evidence type="ECO:0000256" key="1">
    <source>
        <dbReference type="SAM" id="Phobius"/>
    </source>
</evidence>
<dbReference type="Proteomes" id="UP000184036">
    <property type="component" value="Unassembled WGS sequence"/>
</dbReference>
<reference evidence="3" key="1">
    <citation type="submission" date="2016-11" db="EMBL/GenBank/DDBJ databases">
        <authorList>
            <person name="Varghese N."/>
            <person name="Submissions S."/>
        </authorList>
    </citation>
    <scope>NUCLEOTIDE SEQUENCE [LARGE SCALE GENOMIC DNA]</scope>
    <source>
        <strain evidence="3">DSM 19741</strain>
    </source>
</reference>
<dbReference type="Pfam" id="PF11028">
    <property type="entry name" value="TMEM260-like"/>
    <property type="match status" value="1"/>
</dbReference>
<feature type="transmembrane region" description="Helical" evidence="1">
    <location>
        <begin position="159"/>
        <end position="177"/>
    </location>
</feature>
<protein>
    <recommendedName>
        <fullName evidence="4">DUF2723 domain-containing protein</fullName>
    </recommendedName>
</protein>
<evidence type="ECO:0000313" key="3">
    <source>
        <dbReference type="Proteomes" id="UP000184036"/>
    </source>
</evidence>
<feature type="transmembrane region" description="Helical" evidence="1">
    <location>
        <begin position="231"/>
        <end position="250"/>
    </location>
</feature>
<feature type="transmembrane region" description="Helical" evidence="1">
    <location>
        <begin position="262"/>
        <end position="289"/>
    </location>
</feature>
<dbReference type="PANTHER" id="PTHR16214:SF3">
    <property type="entry name" value="TRANSMEMBRANE PROTEIN 260"/>
    <property type="match status" value="1"/>
</dbReference>
<proteinExistence type="predicted"/>
<evidence type="ECO:0000313" key="2">
    <source>
        <dbReference type="EMBL" id="SHF85266.1"/>
    </source>
</evidence>
<evidence type="ECO:0008006" key="4">
    <source>
        <dbReference type="Google" id="ProtNLM"/>
    </source>
</evidence>